<organism evidence="1 2">
    <name type="scientific">Streblomastix strix</name>
    <dbReference type="NCBI Taxonomy" id="222440"/>
    <lineage>
        <taxon>Eukaryota</taxon>
        <taxon>Metamonada</taxon>
        <taxon>Preaxostyla</taxon>
        <taxon>Oxymonadida</taxon>
        <taxon>Streblomastigidae</taxon>
        <taxon>Streblomastix</taxon>
    </lineage>
</organism>
<evidence type="ECO:0000313" key="2">
    <source>
        <dbReference type="Proteomes" id="UP000324800"/>
    </source>
</evidence>
<proteinExistence type="predicted"/>
<feature type="non-terminal residue" evidence="1">
    <location>
        <position position="1"/>
    </location>
</feature>
<gene>
    <name evidence="1" type="ORF">EZS28_037861</name>
</gene>
<comment type="caution">
    <text evidence="1">The sequence shown here is derived from an EMBL/GenBank/DDBJ whole genome shotgun (WGS) entry which is preliminary data.</text>
</comment>
<dbReference type="Proteomes" id="UP000324800">
    <property type="component" value="Unassembled WGS sequence"/>
</dbReference>
<sequence length="146" mass="15852">ISEYQYKFIPSLASGINNAWILYFNAGVDRYGELWSLPTGYSSIQQLFPNIYGNIQINPTATGYDDGFDSGDTNRGLCISADGNTLSFNGQIIAGTGAPVGSVNYSQGNPILWGVRSLGTDGGFYNDGTTVFWRDQALQFDPYHPG</sequence>
<dbReference type="AlphaFoldDB" id="A0A5J4U9M4"/>
<reference evidence="1 2" key="1">
    <citation type="submission" date="2019-03" db="EMBL/GenBank/DDBJ databases">
        <title>Single cell metagenomics reveals metabolic interactions within the superorganism composed of flagellate Streblomastix strix and complex community of Bacteroidetes bacteria on its surface.</title>
        <authorList>
            <person name="Treitli S.C."/>
            <person name="Kolisko M."/>
            <person name="Husnik F."/>
            <person name="Keeling P."/>
            <person name="Hampl V."/>
        </authorList>
    </citation>
    <scope>NUCLEOTIDE SEQUENCE [LARGE SCALE GENOMIC DNA]</scope>
    <source>
        <strain evidence="1">ST1C</strain>
    </source>
</reference>
<evidence type="ECO:0000313" key="1">
    <source>
        <dbReference type="EMBL" id="KAA6366612.1"/>
    </source>
</evidence>
<protein>
    <submittedName>
        <fullName evidence="1">Uncharacterized protein</fullName>
    </submittedName>
</protein>
<dbReference type="EMBL" id="SNRW01019188">
    <property type="protein sequence ID" value="KAA6366612.1"/>
    <property type="molecule type" value="Genomic_DNA"/>
</dbReference>
<accession>A0A5J4U9M4</accession>
<name>A0A5J4U9M4_9EUKA</name>